<dbReference type="GO" id="GO:0005737">
    <property type="term" value="C:cytoplasm"/>
    <property type="evidence" value="ECO:0007669"/>
    <property type="project" value="TreeGrafter"/>
</dbReference>
<dbReference type="EMBL" id="DRTB01000187">
    <property type="protein sequence ID" value="HHE04910.1"/>
    <property type="molecule type" value="Genomic_DNA"/>
</dbReference>
<dbReference type="PANTHER" id="PTHR20881">
    <property type="entry name" value="3-METHYL-2-OXOBUTANOATE HYDROXYMETHYLTRANSFERASE"/>
    <property type="match status" value="1"/>
</dbReference>
<dbReference type="InterPro" id="IPR040442">
    <property type="entry name" value="Pyrv_kinase-like_dom_sf"/>
</dbReference>
<evidence type="ECO:0000256" key="5">
    <source>
        <dbReference type="ARBA" id="ARBA00022679"/>
    </source>
</evidence>
<dbReference type="InterPro" id="IPR015813">
    <property type="entry name" value="Pyrv/PenolPyrv_kinase-like_dom"/>
</dbReference>
<organism evidence="6">
    <name type="scientific">candidate division WOR-3 bacterium</name>
    <dbReference type="NCBI Taxonomy" id="2052148"/>
    <lineage>
        <taxon>Bacteria</taxon>
        <taxon>Bacteria division WOR-3</taxon>
    </lineage>
</organism>
<proteinExistence type="inferred from homology"/>
<gene>
    <name evidence="6" type="ORF">ENL19_02475</name>
</gene>
<dbReference type="Pfam" id="PF02548">
    <property type="entry name" value="Pantoate_transf"/>
    <property type="match status" value="1"/>
</dbReference>
<evidence type="ECO:0000256" key="4">
    <source>
        <dbReference type="ARBA" id="ARBA00022655"/>
    </source>
</evidence>
<reference evidence="6" key="1">
    <citation type="journal article" date="2020" name="mSystems">
        <title>Genome- and Community-Level Interaction Insights into Carbon Utilization and Element Cycling Functions of Hydrothermarchaeota in Hydrothermal Sediment.</title>
        <authorList>
            <person name="Zhou Z."/>
            <person name="Liu Y."/>
            <person name="Xu W."/>
            <person name="Pan J."/>
            <person name="Luo Z.H."/>
            <person name="Li M."/>
        </authorList>
    </citation>
    <scope>NUCLEOTIDE SEQUENCE [LARGE SCALE GENOMIC DNA]</scope>
    <source>
        <strain evidence="6">HyVt-74</strain>
    </source>
</reference>
<sequence length="165" mass="18459">MTIRGLQKKKDKGEKAVLLTAYNYTLSKIEDELGIDLVLVGDSASMVEWGFKDTVYADFNSMLTLLKAVINGRKKSVIIFDMPFLSYHISDEETLRNAGTVMQLGADGVKIEGIEYIDRIKLLIKSGIPVMGHIGLLPQKVRVLSGYRVVGRNKEEQKRLVEEAL</sequence>
<evidence type="ECO:0000256" key="1">
    <source>
        <dbReference type="ARBA" id="ARBA00008676"/>
    </source>
</evidence>
<name>A0A7C5HBR8_UNCW3</name>
<evidence type="ECO:0000313" key="6">
    <source>
        <dbReference type="EMBL" id="HHE04910.1"/>
    </source>
</evidence>
<keyword evidence="5" id="KW-0808">Transferase</keyword>
<accession>A0A7C5HBR8</accession>
<dbReference type="PANTHER" id="PTHR20881:SF0">
    <property type="entry name" value="3-METHYL-2-OXOBUTANOATE HYDROXYMETHYLTRANSFERASE"/>
    <property type="match status" value="1"/>
</dbReference>
<dbReference type="EC" id="2.1.2.11" evidence="3"/>
<dbReference type="GO" id="GO:0015940">
    <property type="term" value="P:pantothenate biosynthetic process"/>
    <property type="evidence" value="ECO:0007669"/>
    <property type="project" value="UniProtKB-KW"/>
</dbReference>
<evidence type="ECO:0000256" key="2">
    <source>
        <dbReference type="ARBA" id="ARBA00011424"/>
    </source>
</evidence>
<evidence type="ECO:0000256" key="3">
    <source>
        <dbReference type="ARBA" id="ARBA00012618"/>
    </source>
</evidence>
<dbReference type="SUPFAM" id="SSF51621">
    <property type="entry name" value="Phosphoenolpyruvate/pyruvate domain"/>
    <property type="match status" value="1"/>
</dbReference>
<comment type="subunit">
    <text evidence="2">Homodecamer; pentamer of dimers.</text>
</comment>
<feature type="non-terminal residue" evidence="6">
    <location>
        <position position="165"/>
    </location>
</feature>
<dbReference type="GO" id="GO:0000287">
    <property type="term" value="F:magnesium ion binding"/>
    <property type="evidence" value="ECO:0007669"/>
    <property type="project" value="TreeGrafter"/>
</dbReference>
<dbReference type="GO" id="GO:0003864">
    <property type="term" value="F:3-methyl-2-oxobutanoate hydroxymethyltransferase activity"/>
    <property type="evidence" value="ECO:0007669"/>
    <property type="project" value="UniProtKB-EC"/>
</dbReference>
<dbReference type="Gene3D" id="3.20.20.60">
    <property type="entry name" value="Phosphoenolpyruvate-binding domains"/>
    <property type="match status" value="1"/>
</dbReference>
<comment type="caution">
    <text evidence="6">The sequence shown here is derived from an EMBL/GenBank/DDBJ whole genome shotgun (WGS) entry which is preliminary data.</text>
</comment>
<keyword evidence="4" id="KW-0566">Pantothenate biosynthesis</keyword>
<dbReference type="Proteomes" id="UP000886110">
    <property type="component" value="Unassembled WGS sequence"/>
</dbReference>
<dbReference type="AlphaFoldDB" id="A0A7C5HBR8"/>
<protein>
    <recommendedName>
        <fullName evidence="3">3-methyl-2-oxobutanoate hydroxymethyltransferase</fullName>
        <ecNumber evidence="3">2.1.2.11</ecNumber>
    </recommendedName>
</protein>
<dbReference type="InterPro" id="IPR003700">
    <property type="entry name" value="Pantoate_hydroxy_MeTrfase"/>
</dbReference>
<comment type="similarity">
    <text evidence="1">Belongs to the PanB family.</text>
</comment>